<feature type="region of interest" description="Disordered" evidence="1">
    <location>
        <begin position="1"/>
        <end position="26"/>
    </location>
</feature>
<evidence type="ECO:0000256" key="2">
    <source>
        <dbReference type="SAM" id="Phobius"/>
    </source>
</evidence>
<accession>A0A1G8FSE9</accession>
<feature type="transmembrane region" description="Helical" evidence="2">
    <location>
        <begin position="63"/>
        <end position="81"/>
    </location>
</feature>
<keyword evidence="2" id="KW-0472">Membrane</keyword>
<gene>
    <name evidence="3" type="ORF">SAMN05444695_103373</name>
</gene>
<dbReference type="AlphaFoldDB" id="A0A1G8FSE9"/>
<keyword evidence="4" id="KW-1185">Reference proteome</keyword>
<keyword evidence="2" id="KW-1133">Transmembrane helix</keyword>
<protein>
    <submittedName>
        <fullName evidence="3">Uncharacterized protein</fullName>
    </submittedName>
</protein>
<keyword evidence="2" id="KW-0812">Transmembrane</keyword>
<evidence type="ECO:0000313" key="3">
    <source>
        <dbReference type="EMBL" id="SDH84836.1"/>
    </source>
</evidence>
<reference evidence="3 4" key="1">
    <citation type="submission" date="2016-10" db="EMBL/GenBank/DDBJ databases">
        <authorList>
            <person name="de Groot N.N."/>
        </authorList>
    </citation>
    <scope>NUCLEOTIDE SEQUENCE [LARGE SCALE GENOMIC DNA]</scope>
    <source>
        <strain evidence="3 4">DSM 44892</strain>
    </source>
</reference>
<sequence>MADSGNYDFDSPGLSPDSSDETPKTGRRRPSALLLLAGLAALVISSWALAGPFDLSPLADVEFRWLFVLVAVVVGLVLVFSPHHRSKK</sequence>
<organism evidence="3 4">
    <name type="scientific">Rhodococcus triatomae</name>
    <dbReference type="NCBI Taxonomy" id="300028"/>
    <lineage>
        <taxon>Bacteria</taxon>
        <taxon>Bacillati</taxon>
        <taxon>Actinomycetota</taxon>
        <taxon>Actinomycetes</taxon>
        <taxon>Mycobacteriales</taxon>
        <taxon>Nocardiaceae</taxon>
        <taxon>Rhodococcus</taxon>
    </lineage>
</organism>
<evidence type="ECO:0000256" key="1">
    <source>
        <dbReference type="SAM" id="MobiDB-lite"/>
    </source>
</evidence>
<dbReference type="Proteomes" id="UP000183263">
    <property type="component" value="Unassembled WGS sequence"/>
</dbReference>
<dbReference type="EMBL" id="FNDN01000003">
    <property type="protein sequence ID" value="SDH84836.1"/>
    <property type="molecule type" value="Genomic_DNA"/>
</dbReference>
<proteinExistence type="predicted"/>
<evidence type="ECO:0000313" key="4">
    <source>
        <dbReference type="Proteomes" id="UP000183263"/>
    </source>
</evidence>
<name>A0A1G8FSE9_9NOCA</name>
<feature type="transmembrane region" description="Helical" evidence="2">
    <location>
        <begin position="32"/>
        <end position="51"/>
    </location>
</feature>